<dbReference type="SMART" id="SM00173">
    <property type="entry name" value="RAS"/>
    <property type="match status" value="1"/>
</dbReference>
<dbReference type="STRING" id="5722.A2F128"/>
<dbReference type="GO" id="GO:0012505">
    <property type="term" value="C:endomembrane system"/>
    <property type="evidence" value="ECO:0000318"/>
    <property type="project" value="GO_Central"/>
</dbReference>
<dbReference type="PRINTS" id="PR00449">
    <property type="entry name" value="RASTRNSFRMNG"/>
</dbReference>
<dbReference type="Proteomes" id="UP000001542">
    <property type="component" value="Unassembled WGS sequence"/>
</dbReference>
<dbReference type="VEuPathDB" id="TrichDB:TVAGG3_0814990"/>
<dbReference type="VEuPathDB" id="TrichDB:TVAG_324930"/>
<dbReference type="Pfam" id="PF00071">
    <property type="entry name" value="Ras"/>
    <property type="match status" value="1"/>
</dbReference>
<dbReference type="SMART" id="SM00177">
    <property type="entry name" value="ARF"/>
    <property type="match status" value="1"/>
</dbReference>
<dbReference type="GO" id="GO:0003924">
    <property type="term" value="F:GTPase activity"/>
    <property type="evidence" value="ECO:0000318"/>
    <property type="project" value="GO_Central"/>
</dbReference>
<dbReference type="SUPFAM" id="SSF52540">
    <property type="entry name" value="P-loop containing nucleoside triphosphate hydrolases"/>
    <property type="match status" value="1"/>
</dbReference>
<dbReference type="FunFam" id="3.40.50.300:FF:000808">
    <property type="entry name" value="Small GTP-binding protein, putative"/>
    <property type="match status" value="1"/>
</dbReference>
<dbReference type="GO" id="GO:0005525">
    <property type="term" value="F:GTP binding"/>
    <property type="evidence" value="ECO:0007669"/>
    <property type="project" value="InterPro"/>
</dbReference>
<dbReference type="RefSeq" id="XP_001330227.1">
    <property type="nucleotide sequence ID" value="XM_001330192.1"/>
</dbReference>
<dbReference type="GO" id="GO:0005794">
    <property type="term" value="C:Golgi apparatus"/>
    <property type="evidence" value="ECO:0000318"/>
    <property type="project" value="GO_Central"/>
</dbReference>
<dbReference type="SMART" id="SM00176">
    <property type="entry name" value="RAN"/>
    <property type="match status" value="1"/>
</dbReference>
<dbReference type="AlphaFoldDB" id="A2F128"/>
<accession>A2F128</accession>
<dbReference type="GO" id="GO:0006890">
    <property type="term" value="P:retrograde vesicle-mediated transport, Golgi to endoplasmic reticulum"/>
    <property type="evidence" value="ECO:0000318"/>
    <property type="project" value="GO_Central"/>
</dbReference>
<evidence type="ECO:0000313" key="3">
    <source>
        <dbReference type="Proteomes" id="UP000001542"/>
    </source>
</evidence>
<keyword evidence="1" id="KW-0547">Nucleotide-binding</keyword>
<dbReference type="OMA" id="HHEIYAN"/>
<dbReference type="KEGG" id="tva:4759205"/>
<gene>
    <name evidence="2" type="ORF">TVAG_324930</name>
</gene>
<proteinExistence type="predicted"/>
<dbReference type="GO" id="GO:0006886">
    <property type="term" value="P:intracellular protein transport"/>
    <property type="evidence" value="ECO:0000318"/>
    <property type="project" value="GO_Central"/>
</dbReference>
<dbReference type="SMART" id="SM00175">
    <property type="entry name" value="RAB"/>
    <property type="match status" value="1"/>
</dbReference>
<dbReference type="SMART" id="SM00174">
    <property type="entry name" value="RHO"/>
    <property type="match status" value="1"/>
</dbReference>
<name>A2F128_TRIV3</name>
<dbReference type="InterPro" id="IPR005225">
    <property type="entry name" value="Small_GTP-bd"/>
</dbReference>
<dbReference type="GO" id="GO:0006891">
    <property type="term" value="P:intra-Golgi vesicle-mediated transport"/>
    <property type="evidence" value="ECO:0000318"/>
    <property type="project" value="GO_Central"/>
</dbReference>
<dbReference type="PROSITE" id="PS51419">
    <property type="entry name" value="RAB"/>
    <property type="match status" value="1"/>
</dbReference>
<dbReference type="NCBIfam" id="TIGR00231">
    <property type="entry name" value="small_GTP"/>
    <property type="match status" value="1"/>
</dbReference>
<dbReference type="PANTHER" id="PTHR47978">
    <property type="match status" value="1"/>
</dbReference>
<dbReference type="CDD" id="cd00154">
    <property type="entry name" value="Rab"/>
    <property type="match status" value="1"/>
</dbReference>
<sequence length="193" mass="21393">MITTNSSVFHGRTVLVGDSHVGKTSMLNMLVEKVFNPLEQGTVGANYQLFINDIEGTHVEMQIWDTAGQEKYKSLGPIYYRNSQAAICVYDRTSRESFNDLPGWIEAFVSVAGIESIIAIVANKADIEEVEVSDEEAREWAQKSGYLFYKTSAKTGQGIDDMFADLVKKVVQKGIAQHRAIKTPTKAKESSCC</sequence>
<evidence type="ECO:0000313" key="2">
    <source>
        <dbReference type="EMBL" id="EAY01379.1"/>
    </source>
</evidence>
<keyword evidence="3" id="KW-1185">Reference proteome</keyword>
<dbReference type="GO" id="GO:0042147">
    <property type="term" value="P:retrograde transport, endosome to Golgi"/>
    <property type="evidence" value="ECO:0000318"/>
    <property type="project" value="GO_Central"/>
</dbReference>
<dbReference type="InterPro" id="IPR027417">
    <property type="entry name" value="P-loop_NTPase"/>
</dbReference>
<reference evidence="2" key="1">
    <citation type="submission" date="2006-10" db="EMBL/GenBank/DDBJ databases">
        <authorList>
            <person name="Amadeo P."/>
            <person name="Zhao Q."/>
            <person name="Wortman J."/>
            <person name="Fraser-Liggett C."/>
            <person name="Carlton J."/>
        </authorList>
    </citation>
    <scope>NUCLEOTIDE SEQUENCE</scope>
    <source>
        <strain evidence="2">G3</strain>
    </source>
</reference>
<dbReference type="PROSITE" id="PS51421">
    <property type="entry name" value="RAS"/>
    <property type="match status" value="1"/>
</dbReference>
<evidence type="ECO:0000256" key="1">
    <source>
        <dbReference type="ARBA" id="ARBA00022741"/>
    </source>
</evidence>
<dbReference type="eggNOG" id="KOG0092">
    <property type="taxonomic scope" value="Eukaryota"/>
</dbReference>
<dbReference type="GO" id="GO:0005829">
    <property type="term" value="C:cytosol"/>
    <property type="evidence" value="ECO:0007669"/>
    <property type="project" value="GOC"/>
</dbReference>
<dbReference type="Gene3D" id="3.40.50.300">
    <property type="entry name" value="P-loop containing nucleotide triphosphate hydrolases"/>
    <property type="match status" value="1"/>
</dbReference>
<organism evidence="2 3">
    <name type="scientific">Trichomonas vaginalis (strain ATCC PRA-98 / G3)</name>
    <dbReference type="NCBI Taxonomy" id="412133"/>
    <lineage>
        <taxon>Eukaryota</taxon>
        <taxon>Metamonada</taxon>
        <taxon>Parabasalia</taxon>
        <taxon>Trichomonadida</taxon>
        <taxon>Trichomonadidae</taxon>
        <taxon>Trichomonas</taxon>
    </lineage>
</organism>
<dbReference type="SMR" id="A2F128"/>
<dbReference type="InParanoid" id="A2F128"/>
<dbReference type="InterPro" id="IPR001806">
    <property type="entry name" value="Small_GTPase"/>
</dbReference>
<protein>
    <submittedName>
        <fullName evidence="2">Small GTP-binding protein, putative</fullName>
    </submittedName>
</protein>
<reference evidence="2" key="2">
    <citation type="journal article" date="2007" name="Science">
        <title>Draft genome sequence of the sexually transmitted pathogen Trichomonas vaginalis.</title>
        <authorList>
            <person name="Carlton J.M."/>
            <person name="Hirt R.P."/>
            <person name="Silva J.C."/>
            <person name="Delcher A.L."/>
            <person name="Schatz M."/>
            <person name="Zhao Q."/>
            <person name="Wortman J.R."/>
            <person name="Bidwell S.L."/>
            <person name="Alsmark U.C.M."/>
            <person name="Besteiro S."/>
            <person name="Sicheritz-Ponten T."/>
            <person name="Noel C.J."/>
            <person name="Dacks J.B."/>
            <person name="Foster P.G."/>
            <person name="Simillion C."/>
            <person name="Van de Peer Y."/>
            <person name="Miranda-Saavedra D."/>
            <person name="Barton G.J."/>
            <person name="Westrop G.D."/>
            <person name="Mueller S."/>
            <person name="Dessi D."/>
            <person name="Fiori P.L."/>
            <person name="Ren Q."/>
            <person name="Paulsen I."/>
            <person name="Zhang H."/>
            <person name="Bastida-Corcuera F.D."/>
            <person name="Simoes-Barbosa A."/>
            <person name="Brown M.T."/>
            <person name="Hayes R.D."/>
            <person name="Mukherjee M."/>
            <person name="Okumura C.Y."/>
            <person name="Schneider R."/>
            <person name="Smith A.J."/>
            <person name="Vanacova S."/>
            <person name="Villalvazo M."/>
            <person name="Haas B.J."/>
            <person name="Pertea M."/>
            <person name="Feldblyum T.V."/>
            <person name="Utterback T.R."/>
            <person name="Shu C.L."/>
            <person name="Osoegawa K."/>
            <person name="de Jong P.J."/>
            <person name="Hrdy I."/>
            <person name="Horvathova L."/>
            <person name="Zubacova Z."/>
            <person name="Dolezal P."/>
            <person name="Malik S.B."/>
            <person name="Logsdon J.M. Jr."/>
            <person name="Henze K."/>
            <person name="Gupta A."/>
            <person name="Wang C.C."/>
            <person name="Dunne R.L."/>
            <person name="Upcroft J.A."/>
            <person name="Upcroft P."/>
            <person name="White O."/>
            <person name="Salzberg S.L."/>
            <person name="Tang P."/>
            <person name="Chiu C.-H."/>
            <person name="Lee Y.-S."/>
            <person name="Embley T.M."/>
            <person name="Coombs G.H."/>
            <person name="Mottram J.C."/>
            <person name="Tachezy J."/>
            <person name="Fraser-Liggett C.M."/>
            <person name="Johnson P.J."/>
        </authorList>
    </citation>
    <scope>NUCLEOTIDE SEQUENCE [LARGE SCALE GENOMIC DNA]</scope>
    <source>
        <strain evidence="2">G3</strain>
    </source>
</reference>
<dbReference type="EMBL" id="DS113569">
    <property type="protein sequence ID" value="EAY01379.1"/>
    <property type="molecule type" value="Genomic_DNA"/>
</dbReference>